<keyword evidence="9 15" id="KW-0418">Kinase</keyword>
<comment type="catalytic activity">
    <reaction evidence="14 15">
        <text>an alpha-Kdo-(2-&gt;6)-lipid IVA + ATP = a 4-O-phospho-alpha-Kdo-(2-&gt;6)-lipid IVA + ADP + H(+)</text>
        <dbReference type="Rhea" id="RHEA:74271"/>
        <dbReference type="ChEBI" id="CHEBI:15378"/>
        <dbReference type="ChEBI" id="CHEBI:30616"/>
        <dbReference type="ChEBI" id="CHEBI:176428"/>
        <dbReference type="ChEBI" id="CHEBI:193140"/>
        <dbReference type="ChEBI" id="CHEBI:456216"/>
        <dbReference type="EC" id="2.7.1.166"/>
    </reaction>
</comment>
<dbReference type="NCBIfam" id="NF002475">
    <property type="entry name" value="PRK01723.1"/>
    <property type="match status" value="1"/>
</dbReference>
<comment type="caution">
    <text evidence="17">The sequence shown here is derived from an EMBL/GenBank/DDBJ whole genome shotgun (WGS) entry which is preliminary data.</text>
</comment>
<dbReference type="GO" id="GO:0005524">
    <property type="term" value="F:ATP binding"/>
    <property type="evidence" value="ECO:0007669"/>
    <property type="project" value="UniProtKB-UniRule"/>
</dbReference>
<evidence type="ECO:0000256" key="2">
    <source>
        <dbReference type="ARBA" id="ARBA00004713"/>
    </source>
</evidence>
<evidence type="ECO:0000256" key="11">
    <source>
        <dbReference type="ARBA" id="ARBA00022985"/>
    </source>
</evidence>
<sequence>MNPSANVKHCQQKVFQQKNLYAVYNPALVKSFTPEMLTAQYWQQHNAVIGQAQGRGITYFVQHNQQQWVLRHYYRGGLIGKFNRDSYLFTGDKNTRAAKEYQLLQQLVELNLPAPTPIAYAVIKQGIFYHANILTSRIENAQDLVALLSKGPLAENLWLAIGRCIAQFHQHGIFHHDLNAHNILLDTDNKVWLIDFDQGEKRAIKQGWQQANISRLLRSFNKELQKLPTFHWQLSDWQLLMEGYLSE</sequence>
<dbReference type="UniPathway" id="UPA00958"/>
<evidence type="ECO:0000256" key="6">
    <source>
        <dbReference type="ARBA" id="ARBA00022519"/>
    </source>
</evidence>
<keyword evidence="5 15" id="KW-1003">Cell membrane</keyword>
<protein>
    <recommendedName>
        <fullName evidence="13 15">3-deoxy-D-manno-octulosonic acid kinase</fullName>
        <shortName evidence="15">Kdo kinase</shortName>
        <ecNumber evidence="4 15">2.7.1.166</ecNumber>
    </recommendedName>
</protein>
<evidence type="ECO:0000256" key="1">
    <source>
        <dbReference type="ARBA" id="ARBA00004515"/>
    </source>
</evidence>
<organism evidence="17 18">
    <name type="scientific">Thalassotalea piscium</name>
    <dbReference type="NCBI Taxonomy" id="1230533"/>
    <lineage>
        <taxon>Bacteria</taxon>
        <taxon>Pseudomonadati</taxon>
        <taxon>Pseudomonadota</taxon>
        <taxon>Gammaproteobacteria</taxon>
        <taxon>Alteromonadales</taxon>
        <taxon>Colwelliaceae</taxon>
        <taxon>Thalassotalea</taxon>
    </lineage>
</organism>
<accession>A0A7X0NES3</accession>
<evidence type="ECO:0000313" key="18">
    <source>
        <dbReference type="Proteomes" id="UP000537141"/>
    </source>
</evidence>
<dbReference type="GO" id="GO:0009244">
    <property type="term" value="P:lipopolysaccharide core region biosynthetic process"/>
    <property type="evidence" value="ECO:0007669"/>
    <property type="project" value="UniProtKB-UniRule"/>
</dbReference>
<evidence type="ECO:0000256" key="8">
    <source>
        <dbReference type="ARBA" id="ARBA00022741"/>
    </source>
</evidence>
<dbReference type="InterPro" id="IPR000719">
    <property type="entry name" value="Prot_kinase_dom"/>
</dbReference>
<comment type="similarity">
    <text evidence="3 15">Belongs to the protein kinase superfamily. KdkA/RfaP family.</text>
</comment>
<reference evidence="17 18" key="1">
    <citation type="submission" date="2020-08" db="EMBL/GenBank/DDBJ databases">
        <title>Genomic Encyclopedia of Type Strains, Phase IV (KMG-IV): sequencing the most valuable type-strain genomes for metagenomic binning, comparative biology and taxonomic classification.</title>
        <authorList>
            <person name="Goeker M."/>
        </authorList>
    </citation>
    <scope>NUCLEOTIDE SEQUENCE [LARGE SCALE GENOMIC DNA]</scope>
    <source>
        <strain evidence="17 18">DSM 26287</strain>
    </source>
</reference>
<evidence type="ECO:0000256" key="10">
    <source>
        <dbReference type="ARBA" id="ARBA00022840"/>
    </source>
</evidence>
<dbReference type="RefSeq" id="WP_184422231.1">
    <property type="nucleotide sequence ID" value="NZ_AP027362.1"/>
</dbReference>
<dbReference type="Proteomes" id="UP000537141">
    <property type="component" value="Unassembled WGS sequence"/>
</dbReference>
<evidence type="ECO:0000259" key="16">
    <source>
        <dbReference type="PROSITE" id="PS50011"/>
    </source>
</evidence>
<keyword evidence="6 15" id="KW-0997">Cell inner membrane</keyword>
<evidence type="ECO:0000313" key="17">
    <source>
        <dbReference type="EMBL" id="MBB6542033.1"/>
    </source>
</evidence>
<evidence type="ECO:0000256" key="14">
    <source>
        <dbReference type="ARBA" id="ARBA00034417"/>
    </source>
</evidence>
<keyword evidence="12 15" id="KW-0472">Membrane</keyword>
<dbReference type="SUPFAM" id="SSF56112">
    <property type="entry name" value="Protein kinase-like (PK-like)"/>
    <property type="match status" value="1"/>
</dbReference>
<comment type="subcellular location">
    <subcellularLocation>
        <location evidence="1 15">Cell inner membrane</location>
        <topology evidence="1 15">Peripheral membrane protein</topology>
        <orientation evidence="1 15">Cytoplasmic side</orientation>
    </subcellularLocation>
</comment>
<keyword evidence="8 15" id="KW-0547">Nucleotide-binding</keyword>
<dbReference type="GO" id="GO:0004672">
    <property type="term" value="F:protein kinase activity"/>
    <property type="evidence" value="ECO:0007669"/>
    <property type="project" value="InterPro"/>
</dbReference>
<evidence type="ECO:0000256" key="4">
    <source>
        <dbReference type="ARBA" id="ARBA00011988"/>
    </source>
</evidence>
<comment type="pathway">
    <text evidence="2 15">Bacterial outer membrane biogenesis; LPS core biosynthesis.</text>
</comment>
<dbReference type="GO" id="GO:0005886">
    <property type="term" value="C:plasma membrane"/>
    <property type="evidence" value="ECO:0007669"/>
    <property type="project" value="UniProtKB-SubCell"/>
</dbReference>
<evidence type="ECO:0000256" key="5">
    <source>
        <dbReference type="ARBA" id="ARBA00022475"/>
    </source>
</evidence>
<dbReference type="InterPro" id="IPR011009">
    <property type="entry name" value="Kinase-like_dom_sf"/>
</dbReference>
<evidence type="ECO:0000256" key="13">
    <source>
        <dbReference type="ARBA" id="ARBA00029511"/>
    </source>
</evidence>
<dbReference type="Pfam" id="PF06293">
    <property type="entry name" value="Kdo"/>
    <property type="match status" value="1"/>
</dbReference>
<proteinExistence type="inferred from homology"/>
<feature type="active site" evidence="15">
    <location>
        <position position="177"/>
    </location>
</feature>
<dbReference type="PROSITE" id="PS50011">
    <property type="entry name" value="PROTEIN_KINASE_DOM"/>
    <property type="match status" value="1"/>
</dbReference>
<evidence type="ECO:0000256" key="9">
    <source>
        <dbReference type="ARBA" id="ARBA00022777"/>
    </source>
</evidence>
<keyword evidence="10 15" id="KW-0067">ATP-binding</keyword>
<dbReference type="HAMAP" id="MF_00521">
    <property type="entry name" value="KDO_kinase"/>
    <property type="match status" value="1"/>
</dbReference>
<dbReference type="AlphaFoldDB" id="A0A7X0NES3"/>
<keyword evidence="18" id="KW-1185">Reference proteome</keyword>
<name>A0A7X0NES3_9GAMM</name>
<comment type="function">
    <text evidence="15">Catalyzes the ATP-dependent phosphorylation of the 3-deoxy-D-manno-octulosonic acid (Kdo) residue in Kdo-lipid IV(A) at the 4-OH position.</text>
</comment>
<dbReference type="EMBL" id="JACHHU010000002">
    <property type="protein sequence ID" value="MBB6542033.1"/>
    <property type="molecule type" value="Genomic_DNA"/>
</dbReference>
<evidence type="ECO:0000256" key="3">
    <source>
        <dbReference type="ARBA" id="ARBA00010327"/>
    </source>
</evidence>
<dbReference type="Gene3D" id="1.10.510.10">
    <property type="entry name" value="Transferase(Phosphotransferase) domain 1"/>
    <property type="match status" value="1"/>
</dbReference>
<evidence type="ECO:0000256" key="15">
    <source>
        <dbReference type="HAMAP-Rule" id="MF_00521"/>
    </source>
</evidence>
<dbReference type="InterPro" id="IPR022826">
    <property type="entry name" value="KDO_kinase"/>
</dbReference>
<feature type="domain" description="Protein kinase" evidence="16">
    <location>
        <begin position="43"/>
        <end position="247"/>
    </location>
</feature>
<evidence type="ECO:0000256" key="12">
    <source>
        <dbReference type="ARBA" id="ARBA00023136"/>
    </source>
</evidence>
<keyword evidence="7 15" id="KW-0808">Transferase</keyword>
<evidence type="ECO:0000256" key="7">
    <source>
        <dbReference type="ARBA" id="ARBA00022679"/>
    </source>
</evidence>
<keyword evidence="11 15" id="KW-0448">Lipopolysaccharide biosynthesis</keyword>
<gene>
    <name evidence="15" type="primary">kdkA</name>
    <name evidence="17" type="ORF">HNQ55_000508</name>
</gene>
<dbReference type="EC" id="2.7.1.166" evidence="4 15"/>